<name>A0AAV2YI61_9STRA</name>
<protein>
    <recommendedName>
        <fullName evidence="2">NadR/Ttd14 AAA domain-containing protein</fullName>
    </recommendedName>
</protein>
<evidence type="ECO:0000313" key="3">
    <source>
        <dbReference type="EMBL" id="DAZ93558.1"/>
    </source>
</evidence>
<feature type="region of interest" description="Disordered" evidence="1">
    <location>
        <begin position="1"/>
        <end position="26"/>
    </location>
</feature>
<reference evidence="3" key="1">
    <citation type="submission" date="2022-11" db="EMBL/GenBank/DDBJ databases">
        <authorList>
            <person name="Morgan W.R."/>
            <person name="Tartar A."/>
        </authorList>
    </citation>
    <scope>NUCLEOTIDE SEQUENCE</scope>
    <source>
        <strain evidence="3">ARSEF 373</strain>
    </source>
</reference>
<evidence type="ECO:0000256" key="1">
    <source>
        <dbReference type="SAM" id="MobiDB-lite"/>
    </source>
</evidence>
<dbReference type="InterPro" id="IPR053227">
    <property type="entry name" value="TRPL-trafficking_regulator"/>
</dbReference>
<dbReference type="PANTHER" id="PTHR34932:SF1">
    <property type="entry name" value="TRPL TRANSLOCATION DEFECT PROTEIN 14"/>
    <property type="match status" value="1"/>
</dbReference>
<dbReference type="Gene3D" id="2.40.320.10">
    <property type="entry name" value="Hypothetical Protein Pfu-838710-001"/>
    <property type="match status" value="1"/>
</dbReference>
<organism evidence="3 4">
    <name type="scientific">Lagenidium giganteum</name>
    <dbReference type="NCBI Taxonomy" id="4803"/>
    <lineage>
        <taxon>Eukaryota</taxon>
        <taxon>Sar</taxon>
        <taxon>Stramenopiles</taxon>
        <taxon>Oomycota</taxon>
        <taxon>Peronosporomycetes</taxon>
        <taxon>Pythiales</taxon>
        <taxon>Pythiaceae</taxon>
    </lineage>
</organism>
<dbReference type="Pfam" id="PF13521">
    <property type="entry name" value="AAA_28"/>
    <property type="match status" value="1"/>
</dbReference>
<accession>A0AAV2YI61</accession>
<dbReference type="Gene3D" id="3.40.50.300">
    <property type="entry name" value="P-loop containing nucleotide triphosphate hydrolases"/>
    <property type="match status" value="1"/>
</dbReference>
<dbReference type="FunFam" id="3.40.50.300:FF:002703">
    <property type="entry name" value="Predicted protein"/>
    <property type="match status" value="1"/>
</dbReference>
<comment type="caution">
    <text evidence="3">The sequence shown here is derived from an EMBL/GenBank/DDBJ whole genome shotgun (WGS) entry which is preliminary data.</text>
</comment>
<gene>
    <name evidence="3" type="ORF">N0F65_006546</name>
</gene>
<dbReference type="SUPFAM" id="SSF52540">
    <property type="entry name" value="P-loop containing nucleoside triphosphate hydrolases"/>
    <property type="match status" value="1"/>
</dbReference>
<dbReference type="EMBL" id="DAKRPA010000308">
    <property type="protein sequence ID" value="DAZ93558.1"/>
    <property type="molecule type" value="Genomic_DNA"/>
</dbReference>
<dbReference type="PANTHER" id="PTHR34932">
    <property type="entry name" value="TRPL TRANSLOCATION DEFECT PROTEIN 14"/>
    <property type="match status" value="1"/>
</dbReference>
<dbReference type="InterPro" id="IPR038727">
    <property type="entry name" value="NadR/Ttd14_AAA_dom"/>
</dbReference>
<feature type="domain" description="NadR/Ttd14 AAA" evidence="2">
    <location>
        <begin position="37"/>
        <end position="218"/>
    </location>
</feature>
<evidence type="ECO:0000313" key="4">
    <source>
        <dbReference type="Proteomes" id="UP001146120"/>
    </source>
</evidence>
<dbReference type="AlphaFoldDB" id="A0AAV2YI61"/>
<dbReference type="InterPro" id="IPR027417">
    <property type="entry name" value="P-loop_NTPase"/>
</dbReference>
<proteinExistence type="predicted"/>
<dbReference type="GO" id="GO:0005525">
    <property type="term" value="F:GTP binding"/>
    <property type="evidence" value="ECO:0007669"/>
    <property type="project" value="TreeGrafter"/>
</dbReference>
<dbReference type="GO" id="GO:0070300">
    <property type="term" value="F:phosphatidic acid binding"/>
    <property type="evidence" value="ECO:0007669"/>
    <property type="project" value="TreeGrafter"/>
</dbReference>
<sequence>MGQSEPMWSQDKPHDGPPPPMLSPLQSGQSDIAPIYKFVLTGGPCAGKTTSLDRLSTFFRDRGFRVYVVPEASTLLQTGGAFFLDLKAKDILNFQWQILKLQMSLEDSFYSLAQDSGKPCVILCDRGTMDGSAYMTVDQWEELKAQHDLDTVTLRDTRYIAIFHLVTAANGAEKFYTLDNNGIRIEGIEEARECDKRTCRAWIGHPKLYVFDNSTDFEGKMQRLVDTAADLCGIPTTVKASRKYLLKTAPSTSDIPIHHEDFEVEKVYLTPESARTSKDYSFVRCRSQYGIPAYGMTTVRYLATGDAVHLKRVLSAREYSYAVRHRNDRSRNVIKQQRMCFLYENQSFQIHVYKEPAELAGLAIMHVQASGEADSEVNIPSFLEVEKELSSEDESFSAYKVSLKAPKSQS</sequence>
<dbReference type="GO" id="GO:0035091">
    <property type="term" value="F:phosphatidylinositol binding"/>
    <property type="evidence" value="ECO:0007669"/>
    <property type="project" value="TreeGrafter"/>
</dbReference>
<dbReference type="Proteomes" id="UP001146120">
    <property type="component" value="Unassembled WGS sequence"/>
</dbReference>
<reference evidence="3" key="2">
    <citation type="journal article" date="2023" name="Microbiol Resour">
        <title>Decontamination and Annotation of the Draft Genome Sequence of the Oomycete Lagenidium giganteum ARSEF 373.</title>
        <authorList>
            <person name="Morgan W.R."/>
            <person name="Tartar A."/>
        </authorList>
    </citation>
    <scope>NUCLEOTIDE SEQUENCE</scope>
    <source>
        <strain evidence="3">ARSEF 373</strain>
    </source>
</reference>
<keyword evidence="4" id="KW-1185">Reference proteome</keyword>
<evidence type="ECO:0000259" key="2">
    <source>
        <dbReference type="Pfam" id="PF13521"/>
    </source>
</evidence>